<dbReference type="HOGENOM" id="CLU_148497_0_0_7"/>
<dbReference type="Proteomes" id="UP000242380">
    <property type="component" value="Unassembled WGS sequence"/>
</dbReference>
<dbReference type="Gene3D" id="1.10.260.40">
    <property type="entry name" value="lambda repressor-like DNA-binding domains"/>
    <property type="match status" value="1"/>
</dbReference>
<dbReference type="OrthoDB" id="5464916at2"/>
<evidence type="ECO:0000259" key="2">
    <source>
        <dbReference type="Pfam" id="PF07022"/>
    </source>
</evidence>
<dbReference type="InterPro" id="IPR001387">
    <property type="entry name" value="Cro/C1-type_HTH"/>
</dbReference>
<reference evidence="3 4" key="1">
    <citation type="submission" date="2013-08" db="EMBL/GenBank/DDBJ databases">
        <authorList>
            <consortium name="DOE Joint Genome Institute"/>
            <person name="Hazen T.C."/>
            <person name="Huntemann M."/>
            <person name="Han J."/>
            <person name="Chen A."/>
            <person name="Kyrpides N."/>
            <person name="Mavromatis K."/>
            <person name="Markowitz V."/>
            <person name="Palaniappan K."/>
            <person name="Ivanova N."/>
            <person name="Schaumberg A."/>
            <person name="Pati A."/>
            <person name="Liolios K."/>
            <person name="Nordberg H.P."/>
            <person name="Cantor M.N."/>
            <person name="Hua S.X."/>
            <person name="Woyke T."/>
        </authorList>
    </citation>
    <scope>NUCLEOTIDE SEQUENCE [LARGE SCALE GENOMIC DNA]</scope>
    <source>
        <strain evidence="3 4">HI1</strain>
    </source>
</reference>
<organism evidence="3 4">
    <name type="scientific">Nitratidesulfovibrio termitidis HI1</name>
    <dbReference type="NCBI Taxonomy" id="644897"/>
    <lineage>
        <taxon>Bacteria</taxon>
        <taxon>Pseudomonadati</taxon>
        <taxon>Thermodesulfobacteriota</taxon>
        <taxon>Desulfovibrionia</taxon>
        <taxon>Desulfovibrionales</taxon>
        <taxon>Desulfovibrionaceae</taxon>
        <taxon>Nitratidesulfovibrio</taxon>
    </lineage>
</organism>
<keyword evidence="3" id="KW-0238">DNA-binding</keyword>
<dbReference type="SUPFAM" id="SSF47413">
    <property type="entry name" value="lambda repressor-like DNA-binding domains"/>
    <property type="match status" value="1"/>
</dbReference>
<gene>
    <name evidence="3" type="ORF">DesteDRAFT_0027</name>
</gene>
<accession>W9E6W6</accession>
<feature type="coiled-coil region" evidence="1">
    <location>
        <begin position="81"/>
        <end position="108"/>
    </location>
</feature>
<evidence type="ECO:0000313" key="3">
    <source>
        <dbReference type="EMBL" id="ETA73137.1"/>
    </source>
</evidence>
<evidence type="ECO:0000256" key="1">
    <source>
        <dbReference type="SAM" id="Coils"/>
    </source>
</evidence>
<sequence>MGRTPTPPGPAMCRVYEVTGTSVQKDLARVLGIGQSSVSIVNRTGNIPADWLLTLLRSHGINPDWILTGTGPRLVWVGAEIDAASQTIAELRQQVRELSDKLSRYGAVV</sequence>
<name>W9E6W6_9BACT</name>
<dbReference type="InterPro" id="IPR010982">
    <property type="entry name" value="Lambda_DNA-bd_dom_sf"/>
</dbReference>
<dbReference type="AlphaFoldDB" id="W9E6W6"/>
<keyword evidence="4" id="KW-1185">Reference proteome</keyword>
<proteinExistence type="predicted"/>
<evidence type="ECO:0000313" key="4">
    <source>
        <dbReference type="Proteomes" id="UP000242380"/>
    </source>
</evidence>
<dbReference type="EMBL" id="AZAO01000001">
    <property type="protein sequence ID" value="ETA73137.1"/>
    <property type="molecule type" value="Genomic_DNA"/>
</dbReference>
<dbReference type="Pfam" id="PF07022">
    <property type="entry name" value="Phage_CI_repr"/>
    <property type="match status" value="1"/>
</dbReference>
<comment type="caution">
    <text evidence="3">The sequence shown here is derived from an EMBL/GenBank/DDBJ whole genome shotgun (WGS) entry which is preliminary data.</text>
</comment>
<dbReference type="GO" id="GO:0003677">
    <property type="term" value="F:DNA binding"/>
    <property type="evidence" value="ECO:0007669"/>
    <property type="project" value="UniProtKB-KW"/>
</dbReference>
<feature type="domain" description="Bacteriophage CI repressor N-terminal" evidence="2">
    <location>
        <begin position="14"/>
        <end position="71"/>
    </location>
</feature>
<dbReference type="InterPro" id="IPR010744">
    <property type="entry name" value="Phage_CI_N"/>
</dbReference>
<dbReference type="GO" id="GO:0045892">
    <property type="term" value="P:negative regulation of DNA-templated transcription"/>
    <property type="evidence" value="ECO:0007669"/>
    <property type="project" value="InterPro"/>
</dbReference>
<keyword evidence="1" id="KW-0175">Coiled coil</keyword>
<dbReference type="CDD" id="cd00093">
    <property type="entry name" value="HTH_XRE"/>
    <property type="match status" value="1"/>
</dbReference>
<protein>
    <submittedName>
        <fullName evidence="3">DNA-binding protein, CI repressor family</fullName>
    </submittedName>
</protein>